<evidence type="ECO:0000313" key="3">
    <source>
        <dbReference type="Proteomes" id="UP000008793"/>
    </source>
</evidence>
<dbReference type="Proteomes" id="UP000008793">
    <property type="component" value="Plasmid pEB170"/>
</dbReference>
<proteinExistence type="predicted"/>
<gene>
    <name evidence="2" type="ordered locus">EbC_pEb17202020</name>
</gene>
<keyword evidence="3" id="KW-1185">Reference proteome</keyword>
<evidence type="ECO:0000313" key="2">
    <source>
        <dbReference type="EMBL" id="CAX53655.1"/>
    </source>
</evidence>
<geneLocation type="plasmid" evidence="2 3">
    <name>pEB170</name>
</geneLocation>
<dbReference type="KEGG" id="ebi:EbC_pEb17202020"/>
<name>D8MK57_ERWBE</name>
<feature type="region of interest" description="Disordered" evidence="1">
    <location>
        <begin position="72"/>
        <end position="91"/>
    </location>
</feature>
<organism evidence="3">
    <name type="scientific">Erwinia billingiae (strain Eb661)</name>
    <dbReference type="NCBI Taxonomy" id="634500"/>
    <lineage>
        <taxon>Bacteria</taxon>
        <taxon>Pseudomonadati</taxon>
        <taxon>Pseudomonadota</taxon>
        <taxon>Gammaproteobacteria</taxon>
        <taxon>Enterobacterales</taxon>
        <taxon>Erwiniaceae</taxon>
        <taxon>Erwinia</taxon>
    </lineage>
</organism>
<dbReference type="RefSeq" id="WP_013200022.1">
    <property type="nucleotide sequence ID" value="NC_014305.1"/>
</dbReference>
<keyword evidence="2" id="KW-0614">Plasmid</keyword>
<accession>D8MK57</accession>
<dbReference type="AlphaFoldDB" id="D8MK57"/>
<dbReference type="HOGENOM" id="CLU_143290_1_0_6"/>
<protein>
    <submittedName>
        <fullName evidence="2">Putative phage-related protein</fullName>
    </submittedName>
</protein>
<sequence length="112" mass="12795">MTHPAEIPAQPVVRDRWGGWTHPAFFEPARGEFEAPGEFTAWLAEHHLVSATTWMENEVDEWQMARFRQTGSCSDWSPSRPPGDDWFTGSIHDTEDGPVCIWLRPCRDKDAA</sequence>
<reference evidence="2 3" key="1">
    <citation type="journal article" date="2010" name="BMC Genomics">
        <title>Genome comparison of the epiphytic bacteria Erwinia billingiae and E. tasmaniensis with the pear pathogen E. pyrifoliae.</title>
        <authorList>
            <person name="Kube M."/>
            <person name="Migdoll A.M."/>
            <person name="Gehring I."/>
            <person name="Heitmann K."/>
            <person name="Mayer Y."/>
            <person name="Kuhl H."/>
            <person name="Knaust F."/>
            <person name="Geider K."/>
            <person name="Reinhardt R."/>
        </authorList>
    </citation>
    <scope>NUCLEOTIDE SEQUENCE [LARGE SCALE GENOMIC DNA]</scope>
    <source>
        <strain evidence="2 3">Eb661</strain>
        <plasmid evidence="2">pEB170</plasmid>
    </source>
</reference>
<dbReference type="EMBL" id="FP236830">
    <property type="protein sequence ID" value="CAX53655.1"/>
    <property type="molecule type" value="Genomic_DNA"/>
</dbReference>
<dbReference type="GeneID" id="90509944"/>
<evidence type="ECO:0000256" key="1">
    <source>
        <dbReference type="SAM" id="MobiDB-lite"/>
    </source>
</evidence>